<feature type="transmembrane region" description="Helical" evidence="10">
    <location>
        <begin position="293"/>
        <end position="316"/>
    </location>
</feature>
<feature type="compositionally biased region" description="Polar residues" evidence="11">
    <location>
        <begin position="210"/>
        <end position="222"/>
    </location>
</feature>
<evidence type="ECO:0000256" key="11">
    <source>
        <dbReference type="SAM" id="MobiDB-lite"/>
    </source>
</evidence>
<keyword evidence="8 10" id="KW-0012">Acyltransferase</keyword>
<keyword evidence="7" id="KW-0449">Lipoprotein</keyword>
<evidence type="ECO:0000256" key="9">
    <source>
        <dbReference type="ARBA" id="ARBA00048048"/>
    </source>
</evidence>
<dbReference type="GO" id="GO:0016020">
    <property type="term" value="C:membrane"/>
    <property type="evidence" value="ECO:0007669"/>
    <property type="project" value="UniProtKB-SubCell"/>
</dbReference>
<keyword evidence="4 10" id="KW-1133">Transmembrane helix</keyword>
<proteinExistence type="inferred from homology"/>
<dbReference type="EC" id="2.3.1.225" evidence="10"/>
<sequence>MTEKNSESEDVAETERSRQMSGGVVLPSRPTQVTLLERPPPPPADEVSVGGSSSWARRDSLEDTKSFYGVRSNSIAGAASRLETLRGRGSMSSRITTDSRPTSPQSMSTESHDPTSPQRRAVPLPMPRGFLTPKKPPAAIRQEQRERQRSSVSRRPFSEIEPLSNSDSPAQILPRDPTVDQYRPAEPQPLSLDAILTSGPTEDPPLPASVSRSMQLSVTEASTPPHHHIDLSSDDLVSEDHEKPATKVDTISKSFSRSGSRRRVRKYKTFNNPLTTWFCGGHMMTGGDSPHSMALTLVLLFGISGLWVGTTGWWLWAHGSDYGLVNGGGVGVMVVFIYLFGLTVSSILVSALRDPGIIPRGLDPDPPLEQDGDWEEAKPRQVSVGNANVPIKYCETCKTYRAPRSSHCRLCGNCVDGIDHHCSYIHTCVGRRTYLSFLVLLISATISSIYVVIFSGIHFALLCHHDHISFGRALRESPGAAVSFLLGLLVLPGICFLLWYHLRLLLYNLTTVEQIRANASSSLFFSNRKANNPFAARSKLSNMLLSSLARPQFPSWIDAAGWKEDDSRLVNPALTDPKYSREVV</sequence>
<keyword evidence="2 10" id="KW-0808">Transferase</keyword>
<evidence type="ECO:0000256" key="6">
    <source>
        <dbReference type="ARBA" id="ARBA00023139"/>
    </source>
</evidence>
<dbReference type="Pfam" id="PF01529">
    <property type="entry name" value="DHHC"/>
    <property type="match status" value="1"/>
</dbReference>
<dbReference type="GO" id="GO:0005783">
    <property type="term" value="C:endoplasmic reticulum"/>
    <property type="evidence" value="ECO:0007669"/>
    <property type="project" value="TreeGrafter"/>
</dbReference>
<protein>
    <recommendedName>
        <fullName evidence="10">Palmitoyltransferase</fullName>
        <ecNumber evidence="10">2.3.1.225</ecNumber>
    </recommendedName>
</protein>
<dbReference type="EMBL" id="MCFC01000004">
    <property type="protein sequence ID" value="ORY33989.1"/>
    <property type="molecule type" value="Genomic_DNA"/>
</dbReference>
<feature type="transmembrane region" description="Helical" evidence="10">
    <location>
        <begin position="434"/>
        <end position="461"/>
    </location>
</feature>
<gene>
    <name evidence="13" type="ORF">BCR39DRAFT_556781</name>
</gene>
<comment type="subcellular location">
    <subcellularLocation>
        <location evidence="1">Membrane</location>
        <topology evidence="1">Multi-pass membrane protein</topology>
    </subcellularLocation>
</comment>
<feature type="transmembrane region" description="Helical" evidence="10">
    <location>
        <begin position="481"/>
        <end position="500"/>
    </location>
</feature>
<keyword evidence="3 10" id="KW-0812">Transmembrane</keyword>
<dbReference type="OrthoDB" id="9909019at2759"/>
<dbReference type="PROSITE" id="PS50216">
    <property type="entry name" value="DHHC"/>
    <property type="match status" value="1"/>
</dbReference>
<evidence type="ECO:0000256" key="2">
    <source>
        <dbReference type="ARBA" id="ARBA00022679"/>
    </source>
</evidence>
<accession>A0A1Y2BGP2</accession>
<feature type="compositionally biased region" description="Polar residues" evidence="11">
    <location>
        <begin position="90"/>
        <end position="118"/>
    </location>
</feature>
<evidence type="ECO:0000256" key="10">
    <source>
        <dbReference type="RuleBase" id="RU079119"/>
    </source>
</evidence>
<dbReference type="InParanoid" id="A0A1Y2BGP2"/>
<dbReference type="GO" id="GO:0006612">
    <property type="term" value="P:protein targeting to membrane"/>
    <property type="evidence" value="ECO:0007669"/>
    <property type="project" value="TreeGrafter"/>
</dbReference>
<keyword evidence="14" id="KW-1185">Reference proteome</keyword>
<comment type="caution">
    <text evidence="13">The sequence shown here is derived from an EMBL/GenBank/DDBJ whole genome shotgun (WGS) entry which is preliminary data.</text>
</comment>
<dbReference type="PANTHER" id="PTHR22883">
    <property type="entry name" value="ZINC FINGER DHHC DOMAIN CONTAINING PROTEIN"/>
    <property type="match status" value="1"/>
</dbReference>
<comment type="similarity">
    <text evidence="10">Belongs to the DHHC palmitoyltransferase family.</text>
</comment>
<keyword evidence="5 10" id="KW-0472">Membrane</keyword>
<evidence type="ECO:0000256" key="5">
    <source>
        <dbReference type="ARBA" id="ARBA00023136"/>
    </source>
</evidence>
<feature type="transmembrane region" description="Helical" evidence="10">
    <location>
        <begin position="328"/>
        <end position="352"/>
    </location>
</feature>
<name>A0A1Y2BGP2_9TREE</name>
<dbReference type="AlphaFoldDB" id="A0A1Y2BGP2"/>
<feature type="compositionally biased region" description="Basic and acidic residues" evidence="11">
    <location>
        <begin position="1"/>
        <end position="18"/>
    </location>
</feature>
<dbReference type="Proteomes" id="UP000193986">
    <property type="component" value="Unassembled WGS sequence"/>
</dbReference>
<dbReference type="GO" id="GO:0019706">
    <property type="term" value="F:protein-cysteine S-palmitoyltransferase activity"/>
    <property type="evidence" value="ECO:0007669"/>
    <property type="project" value="UniProtKB-EC"/>
</dbReference>
<feature type="region of interest" description="Disordered" evidence="11">
    <location>
        <begin position="1"/>
        <end position="254"/>
    </location>
</feature>
<dbReference type="STRING" id="71784.A0A1Y2BGP2"/>
<comment type="domain">
    <text evidence="10">The DHHC domain is required for palmitoyltransferase activity.</text>
</comment>
<dbReference type="PANTHER" id="PTHR22883:SF488">
    <property type="entry name" value="PALMITOYLTRANSFERASE"/>
    <property type="match status" value="1"/>
</dbReference>
<evidence type="ECO:0000256" key="7">
    <source>
        <dbReference type="ARBA" id="ARBA00023288"/>
    </source>
</evidence>
<keyword evidence="6" id="KW-0564">Palmitate</keyword>
<evidence type="ECO:0000256" key="8">
    <source>
        <dbReference type="ARBA" id="ARBA00023315"/>
    </source>
</evidence>
<evidence type="ECO:0000259" key="12">
    <source>
        <dbReference type="Pfam" id="PF01529"/>
    </source>
</evidence>
<feature type="domain" description="Palmitoyltransferase DHHC" evidence="12">
    <location>
        <begin position="391"/>
        <end position="516"/>
    </location>
</feature>
<evidence type="ECO:0000313" key="14">
    <source>
        <dbReference type="Proteomes" id="UP000193986"/>
    </source>
</evidence>
<comment type="catalytic activity">
    <reaction evidence="9 10">
        <text>L-cysteinyl-[protein] + hexadecanoyl-CoA = S-hexadecanoyl-L-cysteinyl-[protein] + CoA</text>
        <dbReference type="Rhea" id="RHEA:36683"/>
        <dbReference type="Rhea" id="RHEA-COMP:10131"/>
        <dbReference type="Rhea" id="RHEA-COMP:11032"/>
        <dbReference type="ChEBI" id="CHEBI:29950"/>
        <dbReference type="ChEBI" id="CHEBI:57287"/>
        <dbReference type="ChEBI" id="CHEBI:57379"/>
        <dbReference type="ChEBI" id="CHEBI:74151"/>
        <dbReference type="EC" id="2.3.1.225"/>
    </reaction>
</comment>
<evidence type="ECO:0000256" key="3">
    <source>
        <dbReference type="ARBA" id="ARBA00022692"/>
    </source>
</evidence>
<organism evidence="13 14">
    <name type="scientific">Naematelia encephala</name>
    <dbReference type="NCBI Taxonomy" id="71784"/>
    <lineage>
        <taxon>Eukaryota</taxon>
        <taxon>Fungi</taxon>
        <taxon>Dikarya</taxon>
        <taxon>Basidiomycota</taxon>
        <taxon>Agaricomycotina</taxon>
        <taxon>Tremellomycetes</taxon>
        <taxon>Tremellales</taxon>
        <taxon>Naemateliaceae</taxon>
        <taxon>Naematelia</taxon>
    </lineage>
</organism>
<evidence type="ECO:0000256" key="1">
    <source>
        <dbReference type="ARBA" id="ARBA00004141"/>
    </source>
</evidence>
<dbReference type="InterPro" id="IPR001594">
    <property type="entry name" value="Palmitoyltrfase_DHHC"/>
</dbReference>
<evidence type="ECO:0000313" key="13">
    <source>
        <dbReference type="EMBL" id="ORY33989.1"/>
    </source>
</evidence>
<dbReference type="InterPro" id="IPR039859">
    <property type="entry name" value="PFA4/ZDH16/20/ERF2-like"/>
</dbReference>
<reference evidence="13 14" key="1">
    <citation type="submission" date="2016-07" db="EMBL/GenBank/DDBJ databases">
        <title>Pervasive Adenine N6-methylation of Active Genes in Fungi.</title>
        <authorList>
            <consortium name="DOE Joint Genome Institute"/>
            <person name="Mondo S.J."/>
            <person name="Dannebaum R.O."/>
            <person name="Kuo R.C."/>
            <person name="Labutti K."/>
            <person name="Haridas S."/>
            <person name="Kuo A."/>
            <person name="Salamov A."/>
            <person name="Ahrendt S.R."/>
            <person name="Lipzen A."/>
            <person name="Sullivan W."/>
            <person name="Andreopoulos W.B."/>
            <person name="Clum A."/>
            <person name="Lindquist E."/>
            <person name="Daum C."/>
            <person name="Ramamoorthy G.K."/>
            <person name="Gryganskyi A."/>
            <person name="Culley D."/>
            <person name="Magnuson J.K."/>
            <person name="James T.Y."/>
            <person name="O'Malley M.A."/>
            <person name="Stajich J.E."/>
            <person name="Spatafora J.W."/>
            <person name="Visel A."/>
            <person name="Grigoriev I.V."/>
        </authorList>
    </citation>
    <scope>NUCLEOTIDE SEQUENCE [LARGE SCALE GENOMIC DNA]</scope>
    <source>
        <strain evidence="13 14">68-887.2</strain>
    </source>
</reference>
<dbReference type="GO" id="GO:0005794">
    <property type="term" value="C:Golgi apparatus"/>
    <property type="evidence" value="ECO:0007669"/>
    <property type="project" value="TreeGrafter"/>
</dbReference>
<feature type="compositionally biased region" description="Basic and acidic residues" evidence="11">
    <location>
        <begin position="56"/>
        <end position="65"/>
    </location>
</feature>
<evidence type="ECO:0000256" key="4">
    <source>
        <dbReference type="ARBA" id="ARBA00022989"/>
    </source>
</evidence>